<reference evidence="7 8" key="1">
    <citation type="submission" date="2024-02" db="EMBL/GenBank/DDBJ databases">
        <title>De novo assembly and annotation of 12 fungi associated with fruit tree decline syndrome in Ontario, Canada.</title>
        <authorList>
            <person name="Sulman M."/>
            <person name="Ellouze W."/>
            <person name="Ilyukhin E."/>
        </authorList>
    </citation>
    <scope>NUCLEOTIDE SEQUENCE [LARGE SCALE GENOMIC DNA]</scope>
    <source>
        <strain evidence="7 8">M42-189</strain>
    </source>
</reference>
<dbReference type="InterPro" id="IPR006076">
    <property type="entry name" value="FAD-dep_OxRdtase"/>
</dbReference>
<keyword evidence="8" id="KW-1185">Reference proteome</keyword>
<proteinExistence type="inferred from homology"/>
<name>A0ABR3S7K2_9PLEO</name>
<evidence type="ECO:0000256" key="5">
    <source>
        <dbReference type="ARBA" id="ARBA00023002"/>
    </source>
</evidence>
<dbReference type="PANTHER" id="PTHR11530:SF16">
    <property type="entry name" value="D-AMINO ACID OXIDASE (AFU_ORTHOLOGUE AFUA_5G11290)"/>
    <property type="match status" value="1"/>
</dbReference>
<evidence type="ECO:0000259" key="6">
    <source>
        <dbReference type="Pfam" id="PF01266"/>
    </source>
</evidence>
<comment type="similarity">
    <text evidence="2">Belongs to the DAMOX/DASOX family.</text>
</comment>
<keyword evidence="4" id="KW-0274">FAD</keyword>
<keyword evidence="5" id="KW-0560">Oxidoreductase</keyword>
<dbReference type="Pfam" id="PF01266">
    <property type="entry name" value="DAO"/>
    <property type="match status" value="1"/>
</dbReference>
<protein>
    <recommendedName>
        <fullName evidence="6">FAD dependent oxidoreductase domain-containing protein</fullName>
    </recommendedName>
</protein>
<evidence type="ECO:0000256" key="4">
    <source>
        <dbReference type="ARBA" id="ARBA00022827"/>
    </source>
</evidence>
<organism evidence="7 8">
    <name type="scientific">Paraconiothyrium brasiliense</name>
    <dbReference type="NCBI Taxonomy" id="300254"/>
    <lineage>
        <taxon>Eukaryota</taxon>
        <taxon>Fungi</taxon>
        <taxon>Dikarya</taxon>
        <taxon>Ascomycota</taxon>
        <taxon>Pezizomycotina</taxon>
        <taxon>Dothideomycetes</taxon>
        <taxon>Pleosporomycetidae</taxon>
        <taxon>Pleosporales</taxon>
        <taxon>Massarineae</taxon>
        <taxon>Didymosphaeriaceae</taxon>
        <taxon>Paraconiothyrium</taxon>
    </lineage>
</organism>
<feature type="domain" description="FAD dependent oxidoreductase" evidence="6">
    <location>
        <begin position="9"/>
        <end position="354"/>
    </location>
</feature>
<gene>
    <name evidence="7" type="ORF">SLS60_000900</name>
</gene>
<comment type="cofactor">
    <cofactor evidence="1">
        <name>FAD</name>
        <dbReference type="ChEBI" id="CHEBI:57692"/>
    </cofactor>
</comment>
<evidence type="ECO:0000313" key="8">
    <source>
        <dbReference type="Proteomes" id="UP001521785"/>
    </source>
</evidence>
<dbReference type="SUPFAM" id="SSF51971">
    <property type="entry name" value="Nucleotide-binding domain"/>
    <property type="match status" value="1"/>
</dbReference>
<keyword evidence="3" id="KW-0285">Flavoprotein</keyword>
<dbReference type="PROSITE" id="PS00677">
    <property type="entry name" value="DAO"/>
    <property type="match status" value="1"/>
</dbReference>
<dbReference type="InterPro" id="IPR023209">
    <property type="entry name" value="DAO"/>
</dbReference>
<evidence type="ECO:0000256" key="3">
    <source>
        <dbReference type="ARBA" id="ARBA00022630"/>
    </source>
</evidence>
<dbReference type="Gene3D" id="3.30.9.10">
    <property type="entry name" value="D-Amino Acid Oxidase, subunit A, domain 2"/>
    <property type="match status" value="1"/>
</dbReference>
<dbReference type="InterPro" id="IPR006181">
    <property type="entry name" value="D-amino_acid_oxidase_CS"/>
</dbReference>
<comment type="caution">
    <text evidence="7">The sequence shown here is derived from an EMBL/GenBank/DDBJ whole genome shotgun (WGS) entry which is preliminary data.</text>
</comment>
<dbReference type="SUPFAM" id="SSF54373">
    <property type="entry name" value="FAD-linked reductases, C-terminal domain"/>
    <property type="match status" value="1"/>
</dbReference>
<dbReference type="Gene3D" id="3.40.50.720">
    <property type="entry name" value="NAD(P)-binding Rossmann-like Domain"/>
    <property type="match status" value="1"/>
</dbReference>
<evidence type="ECO:0000256" key="2">
    <source>
        <dbReference type="ARBA" id="ARBA00006730"/>
    </source>
</evidence>
<dbReference type="PIRSF" id="PIRSF000189">
    <property type="entry name" value="D-aa_oxidase"/>
    <property type="match status" value="1"/>
</dbReference>
<evidence type="ECO:0000313" key="7">
    <source>
        <dbReference type="EMBL" id="KAL1612671.1"/>
    </source>
</evidence>
<accession>A0ABR3S7K2</accession>
<dbReference type="Proteomes" id="UP001521785">
    <property type="component" value="Unassembled WGS sequence"/>
</dbReference>
<dbReference type="PANTHER" id="PTHR11530">
    <property type="entry name" value="D-AMINO ACID OXIDASE"/>
    <property type="match status" value="1"/>
</dbReference>
<sequence>MASNDGNKFIVLGAGVIGLSTALTLRDAYPSADITVVAKHFPGDRSIEYTSPWAGANWSSMATDNGLLEGYDRVTFNRFAKMVDEGLGGDDGGVIGLGRMGLRAIFDAKLEDVGVLSPATGKLWYEELVGGMRYLEKNELPGGAVFGLDFKSTFRLNTQVYLNWLQDQVLRKDIKTVRRQYPSIKAILKDFPGTNALMNCSALGSLHLEDVKDTNMYPTRGQTILVAEPKKPIERMYLRTPKRIDPTVAYVFPRPNGGGVILGGSRQDNDWSGEPDMELAQIIMKRCCELCPELGRPEDLQVISHNVGLRPTRTGGTRIELEKWADGTPVVHNYGHAGAGYQSSWGTAERAVELLRKALEMKPNL</sequence>
<evidence type="ECO:0000256" key="1">
    <source>
        <dbReference type="ARBA" id="ARBA00001974"/>
    </source>
</evidence>
<dbReference type="EMBL" id="JAKJXO020000001">
    <property type="protein sequence ID" value="KAL1612671.1"/>
    <property type="molecule type" value="Genomic_DNA"/>
</dbReference>